<proteinExistence type="predicted"/>
<protein>
    <submittedName>
        <fullName evidence="1">Uncharacterized protein</fullName>
    </submittedName>
</protein>
<dbReference type="AlphaFoldDB" id="A0A139H8D8"/>
<keyword evidence="2" id="KW-1185">Reference proteome</keyword>
<evidence type="ECO:0000313" key="1">
    <source>
        <dbReference type="EMBL" id="KXS98659.1"/>
    </source>
</evidence>
<sequence>MAMFPSADQWQDLQPCSLMPRGPVHLEGQIPLFLGLLYQTHQMRRPTLKEQARNFQLNFNSHHEH</sequence>
<name>A0A139H8D8_9PEZI</name>
<gene>
    <name evidence="1" type="ORF">AC578_10078</name>
</gene>
<dbReference type="Proteomes" id="UP000070133">
    <property type="component" value="Unassembled WGS sequence"/>
</dbReference>
<comment type="caution">
    <text evidence="1">The sequence shown here is derived from an EMBL/GenBank/DDBJ whole genome shotgun (WGS) entry which is preliminary data.</text>
</comment>
<accession>A0A139H8D8</accession>
<reference evidence="1 2" key="1">
    <citation type="submission" date="2015-07" db="EMBL/GenBank/DDBJ databases">
        <title>Comparative genomics of the Sigatoka disease complex on banana suggests a link between parallel evolutionary changes in Pseudocercospora fijiensis and Pseudocercospora eumusae and increased virulence on the banana host.</title>
        <authorList>
            <person name="Chang T.-C."/>
            <person name="Salvucci A."/>
            <person name="Crous P.W."/>
            <person name="Stergiopoulos I."/>
        </authorList>
    </citation>
    <scope>NUCLEOTIDE SEQUENCE [LARGE SCALE GENOMIC DNA]</scope>
    <source>
        <strain evidence="1 2">CBS 114824</strain>
    </source>
</reference>
<dbReference type="EMBL" id="LFZN01000109">
    <property type="protein sequence ID" value="KXS98659.1"/>
    <property type="molecule type" value="Genomic_DNA"/>
</dbReference>
<evidence type="ECO:0000313" key="2">
    <source>
        <dbReference type="Proteomes" id="UP000070133"/>
    </source>
</evidence>
<organism evidence="1 2">
    <name type="scientific">Pseudocercospora eumusae</name>
    <dbReference type="NCBI Taxonomy" id="321146"/>
    <lineage>
        <taxon>Eukaryota</taxon>
        <taxon>Fungi</taxon>
        <taxon>Dikarya</taxon>
        <taxon>Ascomycota</taxon>
        <taxon>Pezizomycotina</taxon>
        <taxon>Dothideomycetes</taxon>
        <taxon>Dothideomycetidae</taxon>
        <taxon>Mycosphaerellales</taxon>
        <taxon>Mycosphaerellaceae</taxon>
        <taxon>Pseudocercospora</taxon>
    </lineage>
</organism>